<dbReference type="Gene3D" id="1.10.287.470">
    <property type="entry name" value="Helix hairpin bin"/>
    <property type="match status" value="1"/>
</dbReference>
<evidence type="ECO:0000256" key="1">
    <source>
        <dbReference type="ARBA" id="ARBA00004196"/>
    </source>
</evidence>
<proteinExistence type="predicted"/>
<dbReference type="AlphaFoldDB" id="A0A2S7VKP5"/>
<dbReference type="SUPFAM" id="SSF111369">
    <property type="entry name" value="HlyD-like secretion proteins"/>
    <property type="match status" value="1"/>
</dbReference>
<feature type="coiled-coil region" evidence="3">
    <location>
        <begin position="102"/>
        <end position="167"/>
    </location>
</feature>
<dbReference type="RefSeq" id="WP_105062503.1">
    <property type="nucleotide sequence ID" value="NZ_MSCJ01000003.1"/>
</dbReference>
<feature type="domain" description="YbhG-like alpha-helical hairpin" evidence="4">
    <location>
        <begin position="77"/>
        <end position="187"/>
    </location>
</feature>
<evidence type="ECO:0000256" key="3">
    <source>
        <dbReference type="SAM" id="Coils"/>
    </source>
</evidence>
<evidence type="ECO:0000313" key="5">
    <source>
        <dbReference type="EMBL" id="PQJ62724.1"/>
    </source>
</evidence>
<evidence type="ECO:0000256" key="2">
    <source>
        <dbReference type="ARBA" id="ARBA00023054"/>
    </source>
</evidence>
<dbReference type="PANTHER" id="PTHR32347">
    <property type="entry name" value="EFFLUX SYSTEM COMPONENT YKNX-RELATED"/>
    <property type="match status" value="1"/>
</dbReference>
<comment type="subcellular location">
    <subcellularLocation>
        <location evidence="1">Cell envelope</location>
    </subcellularLocation>
</comment>
<reference evidence="5 6" key="1">
    <citation type="submission" date="2016-12" db="EMBL/GenBank/DDBJ databases">
        <title>Diversity of luminous bacteria.</title>
        <authorList>
            <person name="Yoshizawa S."/>
            <person name="Kogure K."/>
        </authorList>
    </citation>
    <scope>NUCLEOTIDE SEQUENCE [LARGE SCALE GENOMIC DNA]</scope>
    <source>
        <strain evidence="5 6">LC1-200</strain>
    </source>
</reference>
<dbReference type="OrthoDB" id="8558741at2"/>
<name>A0A2S7VKP5_PHOAN</name>
<dbReference type="PANTHER" id="PTHR32347:SF29">
    <property type="entry name" value="UPF0194 MEMBRANE PROTEIN YBHG"/>
    <property type="match status" value="1"/>
</dbReference>
<dbReference type="Proteomes" id="UP000238730">
    <property type="component" value="Unassembled WGS sequence"/>
</dbReference>
<evidence type="ECO:0000313" key="6">
    <source>
        <dbReference type="Proteomes" id="UP000238730"/>
    </source>
</evidence>
<dbReference type="PROSITE" id="PS51257">
    <property type="entry name" value="PROKAR_LIPOPROTEIN"/>
    <property type="match status" value="1"/>
</dbReference>
<organism evidence="5 6">
    <name type="scientific">Photobacterium angustum</name>
    <dbReference type="NCBI Taxonomy" id="661"/>
    <lineage>
        <taxon>Bacteria</taxon>
        <taxon>Pseudomonadati</taxon>
        <taxon>Pseudomonadota</taxon>
        <taxon>Gammaproteobacteria</taxon>
        <taxon>Vibrionales</taxon>
        <taxon>Vibrionaceae</taxon>
        <taxon>Photobacterium</taxon>
    </lineage>
</organism>
<protein>
    <recommendedName>
        <fullName evidence="4">YbhG-like alpha-helical hairpin domain-containing protein</fullName>
    </recommendedName>
</protein>
<sequence length="317" mass="35425">MRLIIKLYTLLFISALTMGCTQQESKLALGTLERDQIKLTSTANEIITSLPIKEGSDVKKGDVLVTLRSLQQQSRLDKARASQQQAEFYLKRLTNGARPEDIAEAQALVVQNQANLEEKQDAYVRFQKLFKKRVVSAADRERVLAQRDIAQAELTVAENKLKKLLNGERLEDIKQAQAGLLAAKSEVQLQQELLNDYTIKATRDGLLESLPFHVGDRVASNNTVAILSAHTVPYARVYVPEPYRVKLKAGDILKVHIDGLEKSYQGTLRWIATQPSFTPYYALSGDDRSRLVYLAEIDLPPDGKDLPAGIPVQVEMP</sequence>
<dbReference type="Gene3D" id="2.40.30.170">
    <property type="match status" value="1"/>
</dbReference>
<comment type="caution">
    <text evidence="5">The sequence shown here is derived from an EMBL/GenBank/DDBJ whole genome shotgun (WGS) entry which is preliminary data.</text>
</comment>
<dbReference type="GO" id="GO:0030313">
    <property type="term" value="C:cell envelope"/>
    <property type="evidence" value="ECO:0007669"/>
    <property type="project" value="UniProtKB-SubCell"/>
</dbReference>
<dbReference type="EMBL" id="MSCJ01000003">
    <property type="protein sequence ID" value="PQJ62724.1"/>
    <property type="molecule type" value="Genomic_DNA"/>
</dbReference>
<gene>
    <name evidence="5" type="ORF">BTO08_21125</name>
</gene>
<accession>A0A2S7VKP5</accession>
<evidence type="ECO:0000259" key="4">
    <source>
        <dbReference type="Pfam" id="PF25881"/>
    </source>
</evidence>
<dbReference type="Pfam" id="PF25881">
    <property type="entry name" value="HH_YBHG"/>
    <property type="match status" value="1"/>
</dbReference>
<dbReference type="Gene3D" id="2.40.50.100">
    <property type="match status" value="1"/>
</dbReference>
<dbReference type="InterPro" id="IPR050465">
    <property type="entry name" value="UPF0194_transport"/>
</dbReference>
<keyword evidence="2 3" id="KW-0175">Coiled coil</keyword>
<dbReference type="InterPro" id="IPR059052">
    <property type="entry name" value="HH_YbhG-like"/>
</dbReference>